<dbReference type="SUPFAM" id="SSF46689">
    <property type="entry name" value="Homeodomain-like"/>
    <property type="match status" value="1"/>
</dbReference>
<accession>K9D3P4</accession>
<evidence type="ECO:0000313" key="5">
    <source>
        <dbReference type="EMBL" id="EKU73607.1"/>
    </source>
</evidence>
<dbReference type="PANTHER" id="PTHR43479">
    <property type="entry name" value="ACREF/ENVCD OPERON REPRESSOR-RELATED"/>
    <property type="match status" value="1"/>
</dbReference>
<proteinExistence type="predicted"/>
<gene>
    <name evidence="5" type="ORF">HMPREF9718_04076</name>
</gene>
<sequence>MAGKKTLQESPAASDSRSRKLSDTESHSFQGRRSSSRTDPRQVRSAQALRQALLQLLAVKSFDQITIREICETAHVHYATFFRHHNDKEGMLDHVAKEEIDRLVAFSLPAGHRLEGYRALCDYVHSHRGLWRALLTGGAGGAMREELMRLSKNLAGLFQEYRSWLPQELSIICSTTLIVETLSWWLTQEEAAYSSDQIAVMLDELVESAVIAPRPGPR</sequence>
<dbReference type="GO" id="GO:0003677">
    <property type="term" value="F:DNA binding"/>
    <property type="evidence" value="ECO:0007669"/>
    <property type="project" value="UniProtKB-UniRule"/>
</dbReference>
<evidence type="ECO:0000259" key="4">
    <source>
        <dbReference type="PROSITE" id="PS50977"/>
    </source>
</evidence>
<feature type="DNA-binding region" description="H-T-H motif" evidence="2">
    <location>
        <begin position="66"/>
        <end position="85"/>
    </location>
</feature>
<keyword evidence="1 2" id="KW-0238">DNA-binding</keyword>
<feature type="domain" description="HTH tetR-type" evidence="4">
    <location>
        <begin position="43"/>
        <end position="103"/>
    </location>
</feature>
<dbReference type="EMBL" id="AGZU01000015">
    <property type="protein sequence ID" value="EKU73607.1"/>
    <property type="molecule type" value="Genomic_DNA"/>
</dbReference>
<feature type="compositionally biased region" description="Basic and acidic residues" evidence="3">
    <location>
        <begin position="16"/>
        <end position="26"/>
    </location>
</feature>
<dbReference type="InterPro" id="IPR009057">
    <property type="entry name" value="Homeodomain-like_sf"/>
</dbReference>
<reference evidence="5 6" key="1">
    <citation type="submission" date="2012-09" db="EMBL/GenBank/DDBJ databases">
        <title>The Genome Sequence of Sphingobium yanoikuyae ATCC 51230.</title>
        <authorList>
            <consortium name="The Broad Institute Genome Sequencing Platform"/>
            <person name="Earl A."/>
            <person name="Ward D."/>
            <person name="Feldgarden M."/>
            <person name="Gevers D."/>
            <person name="Huys G."/>
            <person name="Walker B."/>
            <person name="Young S.K."/>
            <person name="Zeng Q."/>
            <person name="Gargeya S."/>
            <person name="Fitzgerald M."/>
            <person name="Haas B."/>
            <person name="Abouelleil A."/>
            <person name="Alvarado L."/>
            <person name="Arachchi H.M."/>
            <person name="Berlin A.M."/>
            <person name="Chapman S.B."/>
            <person name="Goldberg J."/>
            <person name="Griggs A."/>
            <person name="Gujja S."/>
            <person name="Hansen M."/>
            <person name="Howarth C."/>
            <person name="Imamovic A."/>
            <person name="Larimer J."/>
            <person name="McCowen C."/>
            <person name="Montmayeur A."/>
            <person name="Murphy C."/>
            <person name="Neiman D."/>
            <person name="Pearson M."/>
            <person name="Priest M."/>
            <person name="Roberts A."/>
            <person name="Saif S."/>
            <person name="Shea T."/>
            <person name="Sisk P."/>
            <person name="Sykes S."/>
            <person name="Wortman J."/>
            <person name="Nusbaum C."/>
            <person name="Birren B."/>
        </authorList>
    </citation>
    <scope>NUCLEOTIDE SEQUENCE [LARGE SCALE GENOMIC DNA]</scope>
    <source>
        <strain evidence="5 6">ATCC 51230</strain>
    </source>
</reference>
<dbReference type="PANTHER" id="PTHR43479:SF7">
    <property type="entry name" value="TETR-FAMILY TRANSCRIPTIONAL REGULATOR"/>
    <property type="match status" value="1"/>
</dbReference>
<keyword evidence="6" id="KW-1185">Reference proteome</keyword>
<dbReference type="AlphaFoldDB" id="K9D3P4"/>
<dbReference type="PROSITE" id="PS50977">
    <property type="entry name" value="HTH_TETR_2"/>
    <property type="match status" value="1"/>
</dbReference>
<evidence type="ECO:0000256" key="3">
    <source>
        <dbReference type="SAM" id="MobiDB-lite"/>
    </source>
</evidence>
<dbReference type="PATRIC" id="fig|883163.3.peg.4111"/>
<dbReference type="RefSeq" id="WP_004211906.1">
    <property type="nucleotide sequence ID" value="NZ_JH992904.1"/>
</dbReference>
<evidence type="ECO:0000256" key="1">
    <source>
        <dbReference type="ARBA" id="ARBA00023125"/>
    </source>
</evidence>
<organism evidence="5 6">
    <name type="scientific">Sphingobium yanoikuyae ATCC 51230</name>
    <dbReference type="NCBI Taxonomy" id="883163"/>
    <lineage>
        <taxon>Bacteria</taxon>
        <taxon>Pseudomonadati</taxon>
        <taxon>Pseudomonadota</taxon>
        <taxon>Alphaproteobacteria</taxon>
        <taxon>Sphingomonadales</taxon>
        <taxon>Sphingomonadaceae</taxon>
        <taxon>Sphingobium</taxon>
    </lineage>
</organism>
<dbReference type="HOGENOM" id="CLU_087539_3_1_5"/>
<dbReference type="InterPro" id="IPR001647">
    <property type="entry name" value="HTH_TetR"/>
</dbReference>
<name>K9D3P4_SPHYA</name>
<comment type="caution">
    <text evidence="5">The sequence shown here is derived from an EMBL/GenBank/DDBJ whole genome shotgun (WGS) entry which is preliminary data.</text>
</comment>
<dbReference type="Pfam" id="PF00440">
    <property type="entry name" value="TetR_N"/>
    <property type="match status" value="1"/>
</dbReference>
<dbReference type="Proteomes" id="UP000009887">
    <property type="component" value="Unassembled WGS sequence"/>
</dbReference>
<feature type="region of interest" description="Disordered" evidence="3">
    <location>
        <begin position="1"/>
        <end position="43"/>
    </location>
</feature>
<dbReference type="InterPro" id="IPR050624">
    <property type="entry name" value="HTH-type_Tx_Regulator"/>
</dbReference>
<evidence type="ECO:0000256" key="2">
    <source>
        <dbReference type="PROSITE-ProRule" id="PRU00335"/>
    </source>
</evidence>
<dbReference type="Gene3D" id="1.10.357.10">
    <property type="entry name" value="Tetracycline Repressor, domain 2"/>
    <property type="match status" value="1"/>
</dbReference>
<evidence type="ECO:0000313" key="6">
    <source>
        <dbReference type="Proteomes" id="UP000009887"/>
    </source>
</evidence>
<protein>
    <recommendedName>
        <fullName evidence="4">HTH tetR-type domain-containing protein</fullName>
    </recommendedName>
</protein>